<dbReference type="InterPro" id="IPR045058">
    <property type="entry name" value="GIMA/IAN/Toc"/>
</dbReference>
<organism evidence="5">
    <name type="scientific">Pithovirus LCPAC304</name>
    <dbReference type="NCBI Taxonomy" id="2506594"/>
    <lineage>
        <taxon>Viruses</taxon>
        <taxon>Pithoviruses</taxon>
    </lineage>
</organism>
<keyword evidence="3" id="KW-0175">Coiled coil</keyword>
<dbReference type="Gene3D" id="3.40.50.300">
    <property type="entry name" value="P-loop containing nucleotide triphosphate hydrolases"/>
    <property type="match status" value="1"/>
</dbReference>
<dbReference type="InterPro" id="IPR006703">
    <property type="entry name" value="G_AIG1"/>
</dbReference>
<evidence type="ECO:0000256" key="3">
    <source>
        <dbReference type="SAM" id="Coils"/>
    </source>
</evidence>
<feature type="coiled-coil region" evidence="3">
    <location>
        <begin position="338"/>
        <end position="372"/>
    </location>
</feature>
<dbReference type="SUPFAM" id="SSF52540">
    <property type="entry name" value="P-loop containing nucleoside triphosphate hydrolases"/>
    <property type="match status" value="1"/>
</dbReference>
<evidence type="ECO:0000259" key="4">
    <source>
        <dbReference type="Pfam" id="PF04548"/>
    </source>
</evidence>
<reference evidence="5" key="1">
    <citation type="journal article" date="2019" name="MBio">
        <title>Virus Genomes from Deep Sea Sediments Expand the Ocean Megavirome and Support Independent Origins of Viral Gigantism.</title>
        <authorList>
            <person name="Backstrom D."/>
            <person name="Yutin N."/>
            <person name="Jorgensen S.L."/>
            <person name="Dharamshi J."/>
            <person name="Homa F."/>
            <person name="Zaremba-Niedwiedzka K."/>
            <person name="Spang A."/>
            <person name="Wolf Y.I."/>
            <person name="Koonin E.V."/>
            <person name="Ettema T.J."/>
        </authorList>
    </citation>
    <scope>NUCLEOTIDE SEQUENCE</scope>
</reference>
<dbReference type="PANTHER" id="PTHR10903">
    <property type="entry name" value="GTPASE, IMAP FAMILY MEMBER-RELATED"/>
    <property type="match status" value="1"/>
</dbReference>
<dbReference type="EMBL" id="MK500567">
    <property type="protein sequence ID" value="QBK92020.1"/>
    <property type="molecule type" value="Genomic_DNA"/>
</dbReference>
<dbReference type="GO" id="GO:0005525">
    <property type="term" value="F:GTP binding"/>
    <property type="evidence" value="ECO:0007669"/>
    <property type="project" value="UniProtKB-KW"/>
</dbReference>
<dbReference type="PANTHER" id="PTHR10903:SF184">
    <property type="entry name" value="GTP-BINDING PROTEIN A"/>
    <property type="match status" value="1"/>
</dbReference>
<evidence type="ECO:0000256" key="2">
    <source>
        <dbReference type="ARBA" id="ARBA00023134"/>
    </source>
</evidence>
<proteinExistence type="predicted"/>
<keyword evidence="2" id="KW-0342">GTP-binding</keyword>
<accession>A0A481ZA37</accession>
<protein>
    <submittedName>
        <fullName evidence="5">AIG1 family protein</fullName>
    </submittedName>
</protein>
<keyword evidence="1" id="KW-0547">Nucleotide-binding</keyword>
<gene>
    <name evidence="5" type="ORF">LCPAC304_03670</name>
</gene>
<feature type="domain" description="AIG1-type G" evidence="4">
    <location>
        <begin position="111"/>
        <end position="247"/>
    </location>
</feature>
<evidence type="ECO:0000256" key="1">
    <source>
        <dbReference type="ARBA" id="ARBA00022741"/>
    </source>
</evidence>
<evidence type="ECO:0000313" key="5">
    <source>
        <dbReference type="EMBL" id="QBK92020.1"/>
    </source>
</evidence>
<dbReference type="InterPro" id="IPR027417">
    <property type="entry name" value="P-loop_NTPase"/>
</dbReference>
<sequence length="429" mass="49145">MSFWSSVFGGEAPKTAYEDMYNTLHEKALDVLTDTVEKITPEIETRLKDGIDFLIENVNKPDLTWETFEKFIRSLSESSESTTDEVMQFRNKLEKSTLFAKISKNQELRCMVGGGTQVGKSSTIKILFSIPGEVLSIKDGTSSDTSEVTEYTITVNGCKLIFADTPGLSDSRGEEADKGNISKIIEYVKSNPKIHIFFLFFKMSDMADLHHKDMVHKFEKHLGKEIWNKTIIVLTHANECAPEQYFYNGFYDAFEDRPDFSDKEAWTRYFHSKSRMWKELFSTDVPVVAIENNTRNCMRKEGDLLLIDGTPMWEKFITILLKKISRSKAPILFNLVSGEDAKERKKKLSVELKEKEAKIALLEAEVKSVKRRSKLDESRKLVSERKLIQEKLKKTTDTENNITNKQKIANKAANNVENDSGDKGWCVLY</sequence>
<dbReference type="Pfam" id="PF04548">
    <property type="entry name" value="AIG1"/>
    <property type="match status" value="1"/>
</dbReference>
<name>A0A481ZA37_9VIRU</name>